<reference evidence="4" key="1">
    <citation type="submission" date="2017-02" db="UniProtKB">
        <authorList>
            <consortium name="WormBaseParasite"/>
        </authorList>
    </citation>
    <scope>IDENTIFICATION</scope>
</reference>
<protein>
    <submittedName>
        <fullName evidence="4">Thioredoxin domain-containing protein</fullName>
    </submittedName>
</protein>
<dbReference type="InterPro" id="IPR051099">
    <property type="entry name" value="AGR/TXD"/>
</dbReference>
<name>A0A0R3RWS4_9BILA</name>
<keyword evidence="3" id="KW-1185">Reference proteome</keyword>
<evidence type="ECO:0000256" key="2">
    <source>
        <dbReference type="SAM" id="SignalP"/>
    </source>
</evidence>
<evidence type="ECO:0000313" key="3">
    <source>
        <dbReference type="Proteomes" id="UP000050640"/>
    </source>
</evidence>
<dbReference type="AlphaFoldDB" id="A0A0R3RWS4"/>
<sequence>MGNAQVADMKLLQALVFFLHLFYVQSDKELKGLDRGFGDDIKWVSWDDTFSTAKLLNKPMFLLIHKSWCASCQASSSTSSTFCSTET</sequence>
<feature type="chain" id="PRO_5006447847" evidence="2">
    <location>
        <begin position="27"/>
        <end position="87"/>
    </location>
</feature>
<dbReference type="PANTHER" id="PTHR15337">
    <property type="entry name" value="ANTERIOR GRADIENT PROTEIN-RELATED"/>
    <property type="match status" value="1"/>
</dbReference>
<dbReference type="InterPro" id="IPR036249">
    <property type="entry name" value="Thioredoxin-like_sf"/>
</dbReference>
<dbReference type="STRING" id="1147741.A0A0R3RWS4"/>
<accession>A0A0R3RWS4</accession>
<dbReference type="WBParaSite" id="EEL_0000662901-mRNA-1">
    <property type="protein sequence ID" value="EEL_0000662901-mRNA-1"/>
    <property type="gene ID" value="EEL_0000662901"/>
</dbReference>
<feature type="signal peptide" evidence="2">
    <location>
        <begin position="1"/>
        <end position="26"/>
    </location>
</feature>
<organism evidence="3 4">
    <name type="scientific">Elaeophora elaphi</name>
    <dbReference type="NCBI Taxonomy" id="1147741"/>
    <lineage>
        <taxon>Eukaryota</taxon>
        <taxon>Metazoa</taxon>
        <taxon>Ecdysozoa</taxon>
        <taxon>Nematoda</taxon>
        <taxon>Chromadorea</taxon>
        <taxon>Rhabditida</taxon>
        <taxon>Spirurina</taxon>
        <taxon>Spiruromorpha</taxon>
        <taxon>Filarioidea</taxon>
        <taxon>Onchocercidae</taxon>
        <taxon>Elaeophora</taxon>
    </lineage>
</organism>
<dbReference type="SUPFAM" id="SSF52833">
    <property type="entry name" value="Thioredoxin-like"/>
    <property type="match status" value="1"/>
</dbReference>
<keyword evidence="1 2" id="KW-0732">Signal</keyword>
<proteinExistence type="predicted"/>
<dbReference type="GO" id="GO:0005783">
    <property type="term" value="C:endoplasmic reticulum"/>
    <property type="evidence" value="ECO:0007669"/>
    <property type="project" value="TreeGrafter"/>
</dbReference>
<dbReference type="Proteomes" id="UP000050640">
    <property type="component" value="Unplaced"/>
</dbReference>
<dbReference type="Gene3D" id="3.40.30.10">
    <property type="entry name" value="Glutaredoxin"/>
    <property type="match status" value="1"/>
</dbReference>
<evidence type="ECO:0000313" key="4">
    <source>
        <dbReference type="WBParaSite" id="EEL_0000662901-mRNA-1"/>
    </source>
</evidence>
<dbReference type="PANTHER" id="PTHR15337:SF23">
    <property type="entry name" value="THIOREDOXIN DOMAIN-CONTAINING PROTEIN"/>
    <property type="match status" value="1"/>
</dbReference>
<evidence type="ECO:0000256" key="1">
    <source>
        <dbReference type="ARBA" id="ARBA00022729"/>
    </source>
</evidence>